<dbReference type="NCBIfam" id="NF004490">
    <property type="entry name" value="PRK05820.1"/>
    <property type="match status" value="1"/>
</dbReference>
<evidence type="ECO:0000313" key="5">
    <source>
        <dbReference type="EMBL" id="BDI32669.1"/>
    </source>
</evidence>
<dbReference type="NCBIfam" id="TIGR02644">
    <property type="entry name" value="Y_phosphoryl"/>
    <property type="match status" value="1"/>
</dbReference>
<dbReference type="InterPro" id="IPR036320">
    <property type="entry name" value="Glycosyl_Trfase_fam3_N_dom_sf"/>
</dbReference>
<proteinExistence type="inferred from homology"/>
<keyword evidence="4" id="KW-0808">Transferase</keyword>
<dbReference type="InterPro" id="IPR018090">
    <property type="entry name" value="Pyrmidine_PPas_bac/euk"/>
</dbReference>
<dbReference type="Pfam" id="PF00591">
    <property type="entry name" value="Glycos_transf_3"/>
    <property type="match status" value="1"/>
</dbReference>
<dbReference type="PIRSF" id="PIRSF000478">
    <property type="entry name" value="TP_PyNP"/>
    <property type="match status" value="1"/>
</dbReference>
<dbReference type="Pfam" id="PF07831">
    <property type="entry name" value="PYNP_C"/>
    <property type="match status" value="1"/>
</dbReference>
<dbReference type="FunFam" id="3.40.1030.10:FF:000003">
    <property type="entry name" value="Pyrimidine-nucleoside phosphorylase"/>
    <property type="match status" value="1"/>
</dbReference>
<evidence type="ECO:0000256" key="3">
    <source>
        <dbReference type="ARBA" id="ARBA00022676"/>
    </source>
</evidence>
<dbReference type="PROSITE" id="PS00647">
    <property type="entry name" value="THYMID_PHOSPHORYLASE"/>
    <property type="match status" value="1"/>
</dbReference>
<dbReference type="InterPro" id="IPR036566">
    <property type="entry name" value="PYNP-like_C_sf"/>
</dbReference>
<keyword evidence="6" id="KW-1185">Reference proteome</keyword>
<comment type="similarity">
    <text evidence="1">Belongs to the thymidine/pyrimidine-nucleoside phosphorylase family.</text>
</comment>
<dbReference type="InterPro" id="IPR000312">
    <property type="entry name" value="Glycosyl_Trfase_fam3"/>
</dbReference>
<dbReference type="RefSeq" id="WP_119319623.1">
    <property type="nucleotide sequence ID" value="NZ_AP025739.1"/>
</dbReference>
<dbReference type="InterPro" id="IPR035902">
    <property type="entry name" value="Nuc_phospho_transferase"/>
</dbReference>
<dbReference type="InterPro" id="IPR013102">
    <property type="entry name" value="PYNP_C"/>
</dbReference>
<dbReference type="GO" id="GO:0009032">
    <property type="term" value="F:thymidine phosphorylase activity"/>
    <property type="evidence" value="ECO:0007669"/>
    <property type="project" value="TreeGrafter"/>
</dbReference>
<dbReference type="GO" id="GO:0006213">
    <property type="term" value="P:pyrimidine nucleoside metabolic process"/>
    <property type="evidence" value="ECO:0007669"/>
    <property type="project" value="InterPro"/>
</dbReference>
<evidence type="ECO:0000313" key="6">
    <source>
        <dbReference type="Proteomes" id="UP000287394"/>
    </source>
</evidence>
<dbReference type="EMBL" id="AP025739">
    <property type="protein sequence ID" value="BDI32669.1"/>
    <property type="molecule type" value="Genomic_DNA"/>
</dbReference>
<dbReference type="AlphaFoldDB" id="A0A402CQG5"/>
<sequence length="437" mass="46173">MRIVDLIEKKRNGGEHTAEEIQFLVGNYVRGGVPDYQISAWLMAVVWRGLTDPETFALTRAMVASGDSLDLSGLAGPTLDKHSTGGVGDKTTLAVVPILAAGGVQMAKMSGRGLGRTGGTLDKLESIPGMRTNLTIPEIMRQVAGVGACICGQTDTLVPADRLLYALRDATATVESLPLVASSIMSKKLAGGAANILLDVKVGSGAFMKTAKDARALAELMVRIGESEGRRVVAIITDMNVPLGFNVGNSVEVKEIVALLKGNPWIEPHLNFLVRTLSGLGFMLAGRCKTQAEGEALAQELIASGAAFDKLCRLVAAQGGDTEYLLRTVKQQVARFKYDVRAAKSGYIHGIDASAIGMAAMVLGAGRKEKMDEIDPTAGVLIRHPVGKQIESDNVIATLHSNSEISLREATPIVQAAFTIEDTPPAPTSLVYETIGL</sequence>
<dbReference type="Gene3D" id="3.90.1170.30">
    <property type="entry name" value="Pyrimidine nucleoside phosphorylase-like, C-terminal domain"/>
    <property type="match status" value="1"/>
</dbReference>
<evidence type="ECO:0000256" key="4">
    <source>
        <dbReference type="ARBA" id="ARBA00022679"/>
    </source>
</evidence>
<dbReference type="PANTHER" id="PTHR10515">
    <property type="entry name" value="THYMIDINE PHOSPHORYLASE"/>
    <property type="match status" value="1"/>
</dbReference>
<dbReference type="GO" id="GO:0006206">
    <property type="term" value="P:pyrimidine nucleobase metabolic process"/>
    <property type="evidence" value="ECO:0007669"/>
    <property type="project" value="InterPro"/>
</dbReference>
<dbReference type="OrthoDB" id="9763887at2"/>
<protein>
    <submittedName>
        <fullName evidence="5">Pyrimidine-nucleoside phosphorylase</fullName>
    </submittedName>
</protein>
<organism evidence="5 6">
    <name type="scientific">Capsulimonas corticalis</name>
    <dbReference type="NCBI Taxonomy" id="2219043"/>
    <lineage>
        <taxon>Bacteria</taxon>
        <taxon>Bacillati</taxon>
        <taxon>Armatimonadota</taxon>
        <taxon>Armatimonadia</taxon>
        <taxon>Capsulimonadales</taxon>
        <taxon>Capsulimonadaceae</taxon>
        <taxon>Capsulimonas</taxon>
    </lineage>
</organism>
<dbReference type="SUPFAM" id="SSF47648">
    <property type="entry name" value="Nucleoside phosphorylase/phosphoribosyltransferase N-terminal domain"/>
    <property type="match status" value="1"/>
</dbReference>
<evidence type="ECO:0000256" key="2">
    <source>
        <dbReference type="ARBA" id="ARBA00011738"/>
    </source>
</evidence>
<dbReference type="Pfam" id="PF02885">
    <property type="entry name" value="Glycos_trans_3N"/>
    <property type="match status" value="1"/>
</dbReference>
<dbReference type="SMART" id="SM00941">
    <property type="entry name" value="PYNP_C"/>
    <property type="match status" value="1"/>
</dbReference>
<gene>
    <name evidence="5" type="ORF">CCAX7_47200</name>
</gene>
<dbReference type="GO" id="GO:0004645">
    <property type="term" value="F:1,4-alpha-oligoglucan phosphorylase activity"/>
    <property type="evidence" value="ECO:0007669"/>
    <property type="project" value="InterPro"/>
</dbReference>
<name>A0A402CQG5_9BACT</name>
<dbReference type="InterPro" id="IPR017872">
    <property type="entry name" value="Pyrmidine_PPase_CS"/>
</dbReference>
<dbReference type="Proteomes" id="UP000287394">
    <property type="component" value="Chromosome"/>
</dbReference>
<accession>A0A402CQG5</accession>
<dbReference type="GO" id="GO:0005829">
    <property type="term" value="C:cytosol"/>
    <property type="evidence" value="ECO:0007669"/>
    <property type="project" value="TreeGrafter"/>
</dbReference>
<dbReference type="InterPro" id="IPR017459">
    <property type="entry name" value="Glycosyl_Trfase_fam3_N_dom"/>
</dbReference>
<keyword evidence="3" id="KW-0328">Glycosyltransferase</keyword>
<dbReference type="FunCoup" id="A0A402CQG5">
    <property type="interactions" value="79"/>
</dbReference>
<evidence type="ECO:0000256" key="1">
    <source>
        <dbReference type="ARBA" id="ARBA00006915"/>
    </source>
</evidence>
<dbReference type="PANTHER" id="PTHR10515:SF0">
    <property type="entry name" value="THYMIDINE PHOSPHORYLASE"/>
    <property type="match status" value="1"/>
</dbReference>
<comment type="subunit">
    <text evidence="2">Homodimer.</text>
</comment>
<dbReference type="SUPFAM" id="SSF54680">
    <property type="entry name" value="Pyrimidine nucleoside phosphorylase C-terminal domain"/>
    <property type="match status" value="1"/>
</dbReference>
<reference evidence="5 6" key="1">
    <citation type="journal article" date="2019" name="Int. J. Syst. Evol. Microbiol.">
        <title>Capsulimonas corticalis gen. nov., sp. nov., an aerobic capsulated bacterium, of a novel bacterial order, Capsulimonadales ord. nov., of the class Armatimonadia of the phylum Armatimonadetes.</title>
        <authorList>
            <person name="Li J."/>
            <person name="Kudo C."/>
            <person name="Tonouchi A."/>
        </authorList>
    </citation>
    <scope>NUCLEOTIDE SEQUENCE [LARGE SCALE GENOMIC DNA]</scope>
    <source>
        <strain evidence="5 6">AX-7</strain>
    </source>
</reference>
<dbReference type="SUPFAM" id="SSF52418">
    <property type="entry name" value="Nucleoside phosphorylase/phosphoribosyltransferase catalytic domain"/>
    <property type="match status" value="1"/>
</dbReference>
<dbReference type="Gene3D" id="1.20.970.10">
    <property type="entry name" value="Transferase, Pyrimidine Nucleoside Phosphorylase, Chain C"/>
    <property type="match status" value="1"/>
</dbReference>
<dbReference type="KEGG" id="ccot:CCAX7_47200"/>
<dbReference type="InterPro" id="IPR000053">
    <property type="entry name" value="Thymidine/pyrmidine_PPase"/>
</dbReference>
<dbReference type="Gene3D" id="3.40.1030.10">
    <property type="entry name" value="Nucleoside phosphorylase/phosphoribosyltransferase catalytic domain"/>
    <property type="match status" value="1"/>
</dbReference>